<reference evidence="1" key="2">
    <citation type="submission" date="2015-11" db="EMBL/GenBank/DDBJ databases">
        <authorList>
            <person name="Zhang Y."/>
            <person name="Guo Z."/>
        </authorList>
    </citation>
    <scope>NUCLEOTIDE SEQUENCE</scope>
</reference>
<name>A0A0S4MQW3_ECHMU</name>
<proteinExistence type="predicted"/>
<dbReference type="AlphaFoldDB" id="A0A0S4MQW3"/>
<organism evidence="1 2">
    <name type="scientific">Echinococcus multilocularis</name>
    <name type="common">Fox tapeworm</name>
    <dbReference type="NCBI Taxonomy" id="6211"/>
    <lineage>
        <taxon>Eukaryota</taxon>
        <taxon>Metazoa</taxon>
        <taxon>Spiralia</taxon>
        <taxon>Lophotrochozoa</taxon>
        <taxon>Platyhelminthes</taxon>
        <taxon>Cestoda</taxon>
        <taxon>Eucestoda</taxon>
        <taxon>Cyclophyllidea</taxon>
        <taxon>Taeniidae</taxon>
        <taxon>Echinococcus</taxon>
    </lineage>
</organism>
<keyword evidence="2" id="KW-1185">Reference proteome</keyword>
<protein>
    <submittedName>
        <fullName evidence="1">Translocating chain-associated membrane protein 1</fullName>
    </submittedName>
</protein>
<evidence type="ECO:0000313" key="2">
    <source>
        <dbReference type="Proteomes" id="UP000017246"/>
    </source>
</evidence>
<dbReference type="EMBL" id="LN902848">
    <property type="protein sequence ID" value="CUT99794.1"/>
    <property type="molecule type" value="Genomic_DNA"/>
</dbReference>
<accession>A0A0S4MQW3</accession>
<evidence type="ECO:0000313" key="1">
    <source>
        <dbReference type="EMBL" id="CUT99794.1"/>
    </source>
</evidence>
<reference evidence="1" key="1">
    <citation type="journal article" date="2013" name="Nature">
        <title>The genomes of four tapeworm species reveal adaptations to parasitism.</title>
        <authorList>
            <person name="Tsai I.J."/>
            <person name="Zarowiecki M."/>
            <person name="Holroyd N."/>
            <person name="Garciarrubio A."/>
            <person name="Sanchez-Flores A."/>
            <person name="Brooks K.L."/>
            <person name="Tracey A."/>
            <person name="Bobes R.J."/>
            <person name="Fragoso G."/>
            <person name="Sciutto E."/>
            <person name="Aslett M."/>
            <person name="Beasley H."/>
            <person name="Bennett H.M."/>
            <person name="Cai J."/>
            <person name="Camicia F."/>
            <person name="Clark R."/>
            <person name="Cucher M."/>
            <person name="De Silva N."/>
            <person name="Day T.A."/>
            <person name="Deplazes P."/>
            <person name="Estrada K."/>
            <person name="Fernandez C."/>
            <person name="Holland P.W."/>
            <person name="Hou J."/>
            <person name="Hu S."/>
            <person name="Huckvale T."/>
            <person name="Hung S.S."/>
            <person name="Kamenetzky L."/>
            <person name="Keane J.A."/>
            <person name="Kiss F."/>
            <person name="Koziol U."/>
            <person name="Lambert O."/>
            <person name="Liu K."/>
            <person name="Luo X."/>
            <person name="Luo Y."/>
            <person name="Macchiaroli N."/>
            <person name="Nichol S."/>
            <person name="Paps J."/>
            <person name="Parkinson J."/>
            <person name="Pouchkina-Stantcheva N."/>
            <person name="Riddiford N."/>
            <person name="Rosenzvit M."/>
            <person name="Salinas G."/>
            <person name="Wasmuth J.D."/>
            <person name="Zamanian M."/>
            <person name="Zheng Y."/>
            <person name="Cai X."/>
            <person name="Soberon X."/>
            <person name="Olson P.D."/>
            <person name="Laclette J.P."/>
            <person name="Brehm K."/>
            <person name="Berriman M."/>
            <person name="Garciarrubio A."/>
            <person name="Bobes R.J."/>
            <person name="Fragoso G."/>
            <person name="Sanchez-Flores A."/>
            <person name="Estrada K."/>
            <person name="Cevallos M.A."/>
            <person name="Morett E."/>
            <person name="Gonzalez V."/>
            <person name="Portillo T."/>
            <person name="Ochoa-Leyva A."/>
            <person name="Jose M.V."/>
            <person name="Sciutto E."/>
            <person name="Landa A."/>
            <person name="Jimenez L."/>
            <person name="Valdes V."/>
            <person name="Carrero J.C."/>
            <person name="Larralde C."/>
            <person name="Morales-Montor J."/>
            <person name="Limon-Lason J."/>
            <person name="Soberon X."/>
            <person name="Laclette J.P."/>
        </authorList>
    </citation>
    <scope>NUCLEOTIDE SEQUENCE [LARGE SCALE GENOMIC DNA]</scope>
</reference>
<dbReference type="Proteomes" id="UP000017246">
    <property type="component" value="Unassembled WGS sequence"/>
</dbReference>
<sequence>MVRQLRVGGGGGNSNDRTVGYLTYDEKWHPLFVLQLAWGEWTFTTGRLRRMHSLLPNQRFPYCDGSTPMLRAVKRDGLDRAPQFVPSSNFHPI</sequence>